<evidence type="ECO:0000313" key="3">
    <source>
        <dbReference type="Proteomes" id="UP000507470"/>
    </source>
</evidence>
<accession>A0A6J8EIG2</accession>
<feature type="region of interest" description="Disordered" evidence="1">
    <location>
        <begin position="1"/>
        <end position="23"/>
    </location>
</feature>
<proteinExistence type="predicted"/>
<evidence type="ECO:0000256" key="1">
    <source>
        <dbReference type="SAM" id="MobiDB-lite"/>
    </source>
</evidence>
<dbReference type="OrthoDB" id="6141741at2759"/>
<feature type="compositionally biased region" description="Polar residues" evidence="1">
    <location>
        <begin position="145"/>
        <end position="183"/>
    </location>
</feature>
<keyword evidence="3" id="KW-1185">Reference proteome</keyword>
<name>A0A6J8EIG2_MYTCO</name>
<sequence length="211" mass="24141">MFPEISSSPRTNRKLHSAIRRANDNKQYYRNLKARAQQQGKTVREMLNRNRRNQLPCPVNEEASEDLITYNRAESEDLDHIEEMQHVPTESTNIEVVVADIHHVAPVTNNRIESEDQLEEIQHVQPTSNNRQVVVAEIHHVAPSEITSLDTVTPQNTDPSSEEAVQSSPSPNEITVEVQQQDSSHCETEADLSFSSDDELNKKLIYYCQHY</sequence>
<evidence type="ECO:0000313" key="2">
    <source>
        <dbReference type="EMBL" id="CAC5419706.1"/>
    </source>
</evidence>
<gene>
    <name evidence="2" type="ORF">MCOR_52014</name>
</gene>
<feature type="compositionally biased region" description="Polar residues" evidence="1">
    <location>
        <begin position="1"/>
        <end position="10"/>
    </location>
</feature>
<dbReference type="AlphaFoldDB" id="A0A6J8EIG2"/>
<feature type="region of interest" description="Disordered" evidence="1">
    <location>
        <begin position="145"/>
        <end position="192"/>
    </location>
</feature>
<organism evidence="2 3">
    <name type="scientific">Mytilus coruscus</name>
    <name type="common">Sea mussel</name>
    <dbReference type="NCBI Taxonomy" id="42192"/>
    <lineage>
        <taxon>Eukaryota</taxon>
        <taxon>Metazoa</taxon>
        <taxon>Spiralia</taxon>
        <taxon>Lophotrochozoa</taxon>
        <taxon>Mollusca</taxon>
        <taxon>Bivalvia</taxon>
        <taxon>Autobranchia</taxon>
        <taxon>Pteriomorphia</taxon>
        <taxon>Mytilida</taxon>
        <taxon>Mytiloidea</taxon>
        <taxon>Mytilidae</taxon>
        <taxon>Mytilinae</taxon>
        <taxon>Mytilus</taxon>
    </lineage>
</organism>
<reference evidence="2 3" key="1">
    <citation type="submission" date="2020-06" db="EMBL/GenBank/DDBJ databases">
        <authorList>
            <person name="Li R."/>
            <person name="Bekaert M."/>
        </authorList>
    </citation>
    <scope>NUCLEOTIDE SEQUENCE [LARGE SCALE GENOMIC DNA]</scope>
    <source>
        <strain evidence="3">wild</strain>
    </source>
</reference>
<protein>
    <submittedName>
        <fullName evidence="2">Uncharacterized protein</fullName>
    </submittedName>
</protein>
<dbReference type="EMBL" id="CACVKT020009051">
    <property type="protein sequence ID" value="CAC5419706.1"/>
    <property type="molecule type" value="Genomic_DNA"/>
</dbReference>
<dbReference type="Proteomes" id="UP000507470">
    <property type="component" value="Unassembled WGS sequence"/>
</dbReference>